<name>A0A9D4H254_DREPO</name>
<proteinExistence type="predicted"/>
<feature type="domain" description="Immunoglobulin I-set" evidence="1">
    <location>
        <begin position="9"/>
        <end position="53"/>
    </location>
</feature>
<dbReference type="SUPFAM" id="SSF48726">
    <property type="entry name" value="Immunoglobulin"/>
    <property type="match status" value="1"/>
</dbReference>
<comment type="caution">
    <text evidence="2">The sequence shown here is derived from an EMBL/GenBank/DDBJ whole genome shotgun (WGS) entry which is preliminary data.</text>
</comment>
<evidence type="ECO:0000313" key="3">
    <source>
        <dbReference type="Proteomes" id="UP000828390"/>
    </source>
</evidence>
<sequence length="56" mass="6040">MFENKVYADGRMSVADDGTLRIERVMKSDGGEYTCKAIGSNSQPAEATALLTVRGQ</sequence>
<dbReference type="Pfam" id="PF07679">
    <property type="entry name" value="I-set"/>
    <property type="match status" value="1"/>
</dbReference>
<dbReference type="EMBL" id="JAIWYP010000005">
    <property type="protein sequence ID" value="KAH3826080.1"/>
    <property type="molecule type" value="Genomic_DNA"/>
</dbReference>
<evidence type="ECO:0000259" key="1">
    <source>
        <dbReference type="Pfam" id="PF07679"/>
    </source>
</evidence>
<dbReference type="InterPro" id="IPR036179">
    <property type="entry name" value="Ig-like_dom_sf"/>
</dbReference>
<organism evidence="2 3">
    <name type="scientific">Dreissena polymorpha</name>
    <name type="common">Zebra mussel</name>
    <name type="synonym">Mytilus polymorpha</name>
    <dbReference type="NCBI Taxonomy" id="45954"/>
    <lineage>
        <taxon>Eukaryota</taxon>
        <taxon>Metazoa</taxon>
        <taxon>Spiralia</taxon>
        <taxon>Lophotrochozoa</taxon>
        <taxon>Mollusca</taxon>
        <taxon>Bivalvia</taxon>
        <taxon>Autobranchia</taxon>
        <taxon>Heteroconchia</taxon>
        <taxon>Euheterodonta</taxon>
        <taxon>Imparidentia</taxon>
        <taxon>Neoheterodontei</taxon>
        <taxon>Myida</taxon>
        <taxon>Dreissenoidea</taxon>
        <taxon>Dreissenidae</taxon>
        <taxon>Dreissena</taxon>
    </lineage>
</organism>
<reference evidence="2" key="2">
    <citation type="submission" date="2020-11" db="EMBL/GenBank/DDBJ databases">
        <authorList>
            <person name="McCartney M.A."/>
            <person name="Auch B."/>
            <person name="Kono T."/>
            <person name="Mallez S."/>
            <person name="Becker A."/>
            <person name="Gohl D.M."/>
            <person name="Silverstein K.A.T."/>
            <person name="Koren S."/>
            <person name="Bechman K.B."/>
            <person name="Herman A."/>
            <person name="Abrahante J.E."/>
            <person name="Garbe J."/>
        </authorList>
    </citation>
    <scope>NUCLEOTIDE SEQUENCE</scope>
    <source>
        <strain evidence="2">Duluth1</strain>
        <tissue evidence="2">Whole animal</tissue>
    </source>
</reference>
<dbReference type="InterPro" id="IPR013098">
    <property type="entry name" value="Ig_I-set"/>
</dbReference>
<protein>
    <recommendedName>
        <fullName evidence="1">Immunoglobulin I-set domain-containing protein</fullName>
    </recommendedName>
</protein>
<dbReference type="Gene3D" id="2.60.40.10">
    <property type="entry name" value="Immunoglobulins"/>
    <property type="match status" value="1"/>
</dbReference>
<dbReference type="AlphaFoldDB" id="A0A9D4H254"/>
<evidence type="ECO:0000313" key="2">
    <source>
        <dbReference type="EMBL" id="KAH3826080.1"/>
    </source>
</evidence>
<keyword evidence="3" id="KW-1185">Reference proteome</keyword>
<dbReference type="Proteomes" id="UP000828390">
    <property type="component" value="Unassembled WGS sequence"/>
</dbReference>
<accession>A0A9D4H254</accession>
<reference evidence="2" key="1">
    <citation type="journal article" date="2019" name="bioRxiv">
        <title>The Genome of the Zebra Mussel, Dreissena polymorpha: A Resource for Invasive Species Research.</title>
        <authorList>
            <person name="McCartney M.A."/>
            <person name="Auch B."/>
            <person name="Kono T."/>
            <person name="Mallez S."/>
            <person name="Zhang Y."/>
            <person name="Obille A."/>
            <person name="Becker A."/>
            <person name="Abrahante J.E."/>
            <person name="Garbe J."/>
            <person name="Badalamenti J.P."/>
            <person name="Herman A."/>
            <person name="Mangelson H."/>
            <person name="Liachko I."/>
            <person name="Sullivan S."/>
            <person name="Sone E.D."/>
            <person name="Koren S."/>
            <person name="Silverstein K.A.T."/>
            <person name="Beckman K.B."/>
            <person name="Gohl D.M."/>
        </authorList>
    </citation>
    <scope>NUCLEOTIDE SEQUENCE</scope>
    <source>
        <strain evidence="2">Duluth1</strain>
        <tissue evidence="2">Whole animal</tissue>
    </source>
</reference>
<gene>
    <name evidence="2" type="ORF">DPMN_127971</name>
</gene>
<dbReference type="InterPro" id="IPR013783">
    <property type="entry name" value="Ig-like_fold"/>
</dbReference>